<dbReference type="Pfam" id="PF06458">
    <property type="entry name" value="MucBP"/>
    <property type="match status" value="2"/>
</dbReference>
<dbReference type="NCBIfam" id="TIGR02167">
    <property type="entry name" value="Liste_lipo_26"/>
    <property type="match status" value="2"/>
</dbReference>
<dbReference type="HOGENOM" id="CLU_486226_0_0_9"/>
<dbReference type="OrthoDB" id="2253415at2"/>
<feature type="compositionally biased region" description="Polar residues" evidence="2">
    <location>
        <begin position="49"/>
        <end position="58"/>
    </location>
</feature>
<name>A0A0F4LBX2_9LACO</name>
<dbReference type="InterPro" id="IPR009459">
    <property type="entry name" value="MucBP_dom"/>
</dbReference>
<dbReference type="Proteomes" id="UP000033612">
    <property type="component" value="Unassembled WGS sequence"/>
</dbReference>
<protein>
    <submittedName>
        <fullName evidence="4">Putative outer surface protein</fullName>
    </submittedName>
</protein>
<dbReference type="InterPro" id="IPR011889">
    <property type="entry name" value="Liste_lipo_26"/>
</dbReference>
<accession>A0A0F4LBX2</accession>
<dbReference type="Pfam" id="PF03382">
    <property type="entry name" value="DUF285"/>
    <property type="match status" value="1"/>
</dbReference>
<feature type="compositionally biased region" description="Low complexity" evidence="2">
    <location>
        <begin position="87"/>
        <end position="119"/>
    </location>
</feature>
<dbReference type="EMBL" id="JXLH01000028">
    <property type="protein sequence ID" value="KJY55041.1"/>
    <property type="molecule type" value="Genomic_DNA"/>
</dbReference>
<evidence type="ECO:0000259" key="3">
    <source>
        <dbReference type="Pfam" id="PF06458"/>
    </source>
</evidence>
<dbReference type="InterPro" id="IPR005046">
    <property type="entry name" value="DUF285"/>
</dbReference>
<dbReference type="AlphaFoldDB" id="A0A0F4LBX2"/>
<evidence type="ECO:0000313" key="5">
    <source>
        <dbReference type="Proteomes" id="UP000033612"/>
    </source>
</evidence>
<dbReference type="SUPFAM" id="SSF52058">
    <property type="entry name" value="L domain-like"/>
    <property type="match status" value="1"/>
</dbReference>
<evidence type="ECO:0000313" key="4">
    <source>
        <dbReference type="EMBL" id="KJY55041.1"/>
    </source>
</evidence>
<feature type="domain" description="MucBP" evidence="3">
    <location>
        <begin position="466"/>
        <end position="544"/>
    </location>
</feature>
<proteinExistence type="predicted"/>
<keyword evidence="5" id="KW-1185">Reference proteome</keyword>
<comment type="caution">
    <text evidence="4">The sequence shown here is derived from an EMBL/GenBank/DDBJ whole genome shotgun (WGS) entry which is preliminary data.</text>
</comment>
<evidence type="ECO:0000256" key="2">
    <source>
        <dbReference type="SAM" id="MobiDB-lite"/>
    </source>
</evidence>
<evidence type="ECO:0000256" key="1">
    <source>
        <dbReference type="ARBA" id="ARBA00022737"/>
    </source>
</evidence>
<dbReference type="Gene3D" id="3.80.10.10">
    <property type="entry name" value="Ribonuclease Inhibitor"/>
    <property type="match status" value="1"/>
</dbReference>
<dbReference type="RefSeq" id="WP_046332743.1">
    <property type="nucleotide sequence ID" value="NZ_KQ034007.1"/>
</dbReference>
<gene>
    <name evidence="4" type="ORF">JF75_18000</name>
</gene>
<sequence length="561" mass="61772">MKTHKNIYKQGEKLFVGGMTAAAIGFFSANPKAVKADSLSAGYLMAQNVQSSSKTQLSKAVPTESTSTDSFETEQSETMDKDAANDQQLNNSNSSQETNDSNNINDNDNSANSSAASEKNNTDLVDSDISKRDTENPNIVESNWNNIKVSYDTTQKSLTIYGGTKEKPVAVSNPNPILGTSDTGYIAGVNPLDITDIKIDGQLKLSGSVKFLFHGLTKLKTIEGLDNLDTSEVTDMSEMFSDSTMLLKLDLSNFNTVKVTRMYNMFHNCINLRYLDIHSFNMANTSNVAGMLLTLESLKVLVLGKDNKIGLSDFQNKARWNSLGSGSISNPEGTEKWRSEDIEKNYHSNNISDTFISTIANPVFVHFRDEKGNQVTDQNGKIVPDTVEVGDIGTSKAPEDFDCYKNANITNYTLKKIFINGSEVTPGSAEDIVNFELSINNEQPNICANQDVTFVFGKEQIQSQTLTVSYHDPNGKTLKDDFITSVTSKKSTTVTADEIKGYTLVKVWVNGKQVDFDPNVAGQYSTEISYSDDLTEQNVVFVYEPDTESNVTVFFQDEKGK</sequence>
<feature type="non-terminal residue" evidence="4">
    <location>
        <position position="561"/>
    </location>
</feature>
<feature type="region of interest" description="Disordered" evidence="2">
    <location>
        <begin position="49"/>
        <end position="138"/>
    </location>
</feature>
<keyword evidence="1" id="KW-0677">Repeat</keyword>
<organism evidence="4 5">
    <name type="scientific">Lactobacillus kimbladii</name>
    <dbReference type="NCBI Taxonomy" id="1218506"/>
    <lineage>
        <taxon>Bacteria</taxon>
        <taxon>Bacillati</taxon>
        <taxon>Bacillota</taxon>
        <taxon>Bacilli</taxon>
        <taxon>Lactobacillales</taxon>
        <taxon>Lactobacillaceae</taxon>
        <taxon>Lactobacillus</taxon>
    </lineage>
</organism>
<dbReference type="InterPro" id="IPR032675">
    <property type="entry name" value="LRR_dom_sf"/>
</dbReference>
<feature type="domain" description="MucBP" evidence="3">
    <location>
        <begin position="362"/>
        <end position="417"/>
    </location>
</feature>
<dbReference type="STRING" id="1218506.JF75_18000"/>
<dbReference type="Gene3D" id="3.10.20.320">
    <property type="entry name" value="Putative peptidoglycan bound protein (lpxtg motif)"/>
    <property type="match status" value="1"/>
</dbReference>
<reference evidence="4 5" key="1">
    <citation type="submission" date="2015-01" db="EMBL/GenBank/DDBJ databases">
        <title>Comparative genomics of the lactic acid bacteria isolated from the honey bee gut.</title>
        <authorList>
            <person name="Ellegaard K.M."/>
            <person name="Tamarit D."/>
            <person name="Javelind E."/>
            <person name="Olofsson T."/>
            <person name="Andersson S.G."/>
            <person name="Vasquez A."/>
        </authorList>
    </citation>
    <scope>NUCLEOTIDE SEQUENCE [LARGE SCALE GENOMIC DNA]</scope>
    <source>
        <strain evidence="4 5">Hma2</strain>
    </source>
</reference>